<evidence type="ECO:0000313" key="2">
    <source>
        <dbReference type="Proteomes" id="UP000015103"/>
    </source>
</evidence>
<organism evidence="1 2">
    <name type="scientific">Rhodnius prolixus</name>
    <name type="common">Triatomid bug</name>
    <dbReference type="NCBI Taxonomy" id="13249"/>
    <lineage>
        <taxon>Eukaryota</taxon>
        <taxon>Metazoa</taxon>
        <taxon>Ecdysozoa</taxon>
        <taxon>Arthropoda</taxon>
        <taxon>Hexapoda</taxon>
        <taxon>Insecta</taxon>
        <taxon>Pterygota</taxon>
        <taxon>Neoptera</taxon>
        <taxon>Paraneoptera</taxon>
        <taxon>Hemiptera</taxon>
        <taxon>Heteroptera</taxon>
        <taxon>Panheteroptera</taxon>
        <taxon>Cimicomorpha</taxon>
        <taxon>Reduviidae</taxon>
        <taxon>Triatominae</taxon>
        <taxon>Rhodnius</taxon>
    </lineage>
</organism>
<dbReference type="EMBL" id="ACPB03000533">
    <property type="status" value="NOT_ANNOTATED_CDS"/>
    <property type="molecule type" value="Genomic_DNA"/>
</dbReference>
<accession>A0A905QW85</accession>
<reference evidence="1" key="1">
    <citation type="submission" date="2022-10" db="UniProtKB">
        <authorList>
            <consortium name="EnsemblMetazoa"/>
        </authorList>
    </citation>
    <scope>IDENTIFICATION</scope>
</reference>
<dbReference type="AlphaFoldDB" id="A0A905QW85"/>
<name>A0A905QW85_RHOPR</name>
<dbReference type="EnsemblMetazoa" id="RPRC017687-RA">
    <property type="protein sequence ID" value="RPRC017687-PA"/>
    <property type="gene ID" value="RPRC017687"/>
</dbReference>
<evidence type="ECO:0000313" key="1">
    <source>
        <dbReference type="EnsemblMetazoa" id="RPRC017687-PA"/>
    </source>
</evidence>
<keyword evidence="2" id="KW-1185">Reference proteome</keyword>
<protein>
    <submittedName>
        <fullName evidence="1">Uncharacterized protein</fullName>
    </submittedName>
</protein>
<proteinExistence type="predicted"/>
<dbReference type="EMBL" id="ACPB03000534">
    <property type="status" value="NOT_ANNOTATED_CDS"/>
    <property type="molecule type" value="Genomic_DNA"/>
</dbReference>
<sequence length="57" mass="6546">MAVSYIHCHLQDLLRNFSDLPQTTKLGFIGNLIEIDWSLLEPYPSMSKLRKDGHSSE</sequence>
<dbReference type="Proteomes" id="UP000015103">
    <property type="component" value="Unassembled WGS sequence"/>
</dbReference>